<dbReference type="STRING" id="930146.SAMN05192533_11118"/>
<gene>
    <name evidence="2" type="primary">bshC</name>
    <name evidence="5" type="ORF">SAMN05192533_11118</name>
</gene>
<dbReference type="NCBIfam" id="TIGR03998">
    <property type="entry name" value="thiol_BshC"/>
    <property type="match status" value="1"/>
</dbReference>
<evidence type="ECO:0000313" key="6">
    <source>
        <dbReference type="Proteomes" id="UP000198553"/>
    </source>
</evidence>
<protein>
    <recommendedName>
        <fullName evidence="2">Putative cysteine ligase BshC</fullName>
        <ecNumber evidence="2">6.-.-.-</ecNumber>
    </recommendedName>
</protein>
<accession>A0A1H8FCV3</accession>
<dbReference type="RefSeq" id="WP_090747490.1">
    <property type="nucleotide sequence ID" value="NZ_FOBW01000011.1"/>
</dbReference>
<feature type="domain" description="Bacillithiol biosynthesis BshC N-terminal Rossmann-like" evidence="3">
    <location>
        <begin position="1"/>
        <end position="383"/>
    </location>
</feature>
<evidence type="ECO:0000259" key="4">
    <source>
        <dbReference type="Pfam" id="PF24850"/>
    </source>
</evidence>
<dbReference type="OrthoDB" id="9765151at2"/>
<evidence type="ECO:0000259" key="3">
    <source>
        <dbReference type="Pfam" id="PF10079"/>
    </source>
</evidence>
<dbReference type="InterPro" id="IPR055398">
    <property type="entry name" value="Rossmann-like_BshC"/>
</dbReference>
<evidence type="ECO:0000313" key="5">
    <source>
        <dbReference type="EMBL" id="SEN29430.1"/>
    </source>
</evidence>
<name>A0A1H8FCV3_9BACI</name>
<dbReference type="EC" id="6.-.-.-" evidence="2"/>
<dbReference type="PIRSF" id="PIRSF012535">
    <property type="entry name" value="UCP012535"/>
    <property type="match status" value="1"/>
</dbReference>
<evidence type="ECO:0000256" key="1">
    <source>
        <dbReference type="ARBA" id="ARBA00022598"/>
    </source>
</evidence>
<feature type="domain" description="Bacillithiol biosynthesis BshC C-terminal coiled-coil" evidence="4">
    <location>
        <begin position="385"/>
        <end position="544"/>
    </location>
</feature>
<organism evidence="5 6">
    <name type="scientific">Mesobacillus persicus</name>
    <dbReference type="NCBI Taxonomy" id="930146"/>
    <lineage>
        <taxon>Bacteria</taxon>
        <taxon>Bacillati</taxon>
        <taxon>Bacillota</taxon>
        <taxon>Bacilli</taxon>
        <taxon>Bacillales</taxon>
        <taxon>Bacillaceae</taxon>
        <taxon>Mesobacillus</taxon>
    </lineage>
</organism>
<dbReference type="AlphaFoldDB" id="A0A1H8FCV3"/>
<keyword evidence="6" id="KW-1185">Reference proteome</keyword>
<evidence type="ECO:0000256" key="2">
    <source>
        <dbReference type="HAMAP-Rule" id="MF_01867"/>
    </source>
</evidence>
<comment type="similarity">
    <text evidence="2">Belongs to the BshC family.</text>
</comment>
<dbReference type="InterPro" id="IPR055399">
    <property type="entry name" value="CC_BshC"/>
</dbReference>
<dbReference type="Pfam" id="PF24850">
    <property type="entry name" value="CC_BshC"/>
    <property type="match status" value="1"/>
</dbReference>
<dbReference type="EMBL" id="FOBW01000011">
    <property type="protein sequence ID" value="SEN29430.1"/>
    <property type="molecule type" value="Genomic_DNA"/>
</dbReference>
<comment type="function">
    <text evidence="2">Involved in bacillithiol (BSH) biosynthesis. May catalyze the last step of the pathway, the addition of cysteine to glucosamine malate (GlcN-Mal) to generate BSH.</text>
</comment>
<proteinExistence type="inferred from homology"/>
<dbReference type="GO" id="GO:0016874">
    <property type="term" value="F:ligase activity"/>
    <property type="evidence" value="ECO:0007669"/>
    <property type="project" value="UniProtKB-UniRule"/>
</dbReference>
<dbReference type="Proteomes" id="UP000198553">
    <property type="component" value="Unassembled WGS sequence"/>
</dbReference>
<dbReference type="InterPro" id="IPR011199">
    <property type="entry name" value="Bacillithiol_biosynth_BshC"/>
</dbReference>
<dbReference type="Pfam" id="PF10079">
    <property type="entry name" value="Rossmann-like_BshC"/>
    <property type="match status" value="1"/>
</dbReference>
<sequence length="544" mass="63230">MEILNLSLPAANRFATGYLDGNAEIQNFFHYNFQVDSDYSLRLAELSERKFYRQELAQHIEGFMSKFPSSIQVSKNIEKLKLENSVAVIGGQQAGLLTGPLYSVHKVISIIKLAEQKERELGVPVVPVFWIAGEDHDYQEVNHVYGLRKQKPEKWSYPEKHHERKMISETHLDKDACKSWIEDIIESFGETSHTKSLREFTEKALGSSLTFVDFFATIIMELFKEQGLLIIDSGDKELRKIEKEFFIRQISNQKEITRNVLIQQQETSKVDFKPVMDIAEDAANLFYNDEETKERVLLQYDDITGTFTGKNGGKVFSVEELLEIANEFPERLSNNVVTRPLMQEWLFPTIAFIGGPGEIAYWAELKLVFEHFGLKIPPLVPRLNITLLDRSIETDIDELNLNLQEILESGTSKYELKFIESLKDRELEELFVETKDQLLNQYKMIREKTEQLDKVLLPLLEKNEQILLNQIEFMEKKIHESVCRKHDDVLRKFGRVENALRPNGSPQERIWNPYFFLNKYGLDFFSELLSLPFSFDGTHKVIKI</sequence>
<dbReference type="HAMAP" id="MF_01867">
    <property type="entry name" value="BshC"/>
    <property type="match status" value="1"/>
</dbReference>
<keyword evidence="1 2" id="KW-0436">Ligase</keyword>
<reference evidence="6" key="1">
    <citation type="submission" date="2016-10" db="EMBL/GenBank/DDBJ databases">
        <authorList>
            <person name="Varghese N."/>
            <person name="Submissions S."/>
        </authorList>
    </citation>
    <scope>NUCLEOTIDE SEQUENCE [LARGE SCALE GENOMIC DNA]</scope>
    <source>
        <strain evidence="6">B48,IBRC-M 10115,DSM 25386,CECT 8001</strain>
    </source>
</reference>